<dbReference type="InterPro" id="IPR018974">
    <property type="entry name" value="Tex-like_N"/>
</dbReference>
<dbReference type="Gene3D" id="1.10.10.650">
    <property type="entry name" value="RuvA domain 2-like"/>
    <property type="match status" value="1"/>
</dbReference>
<dbReference type="GO" id="GO:0006139">
    <property type="term" value="P:nucleobase-containing compound metabolic process"/>
    <property type="evidence" value="ECO:0007669"/>
    <property type="project" value="InterPro"/>
</dbReference>
<dbReference type="PANTHER" id="PTHR10724">
    <property type="entry name" value="30S RIBOSOMAL PROTEIN S1"/>
    <property type="match status" value="1"/>
</dbReference>
<dbReference type="FunFam" id="1.10.10.650:FF:000001">
    <property type="entry name" value="S1 RNA-binding domain 1"/>
    <property type="match status" value="1"/>
</dbReference>
<dbReference type="Proteomes" id="UP000199516">
    <property type="component" value="Unassembled WGS sequence"/>
</dbReference>
<dbReference type="FunFam" id="1.10.150.310:FF:000001">
    <property type="entry name" value="RNA-binding transcriptional accessory protein"/>
    <property type="match status" value="1"/>
</dbReference>
<dbReference type="SMART" id="SM00732">
    <property type="entry name" value="YqgFc"/>
    <property type="match status" value="1"/>
</dbReference>
<evidence type="ECO:0000313" key="3">
    <source>
        <dbReference type="Proteomes" id="UP000199516"/>
    </source>
</evidence>
<dbReference type="Gene3D" id="1.10.150.310">
    <property type="entry name" value="Tex RuvX-like domain-like"/>
    <property type="match status" value="1"/>
</dbReference>
<evidence type="ECO:0000313" key="2">
    <source>
        <dbReference type="EMBL" id="SFE78787.1"/>
    </source>
</evidence>
<dbReference type="SUPFAM" id="SSF47781">
    <property type="entry name" value="RuvA domain 2-like"/>
    <property type="match status" value="2"/>
</dbReference>
<dbReference type="Gene3D" id="3.30.420.140">
    <property type="entry name" value="YqgF/RNase H-like domain"/>
    <property type="match status" value="1"/>
</dbReference>
<dbReference type="SUPFAM" id="SSF53098">
    <property type="entry name" value="Ribonuclease H-like"/>
    <property type="match status" value="1"/>
</dbReference>
<dbReference type="SUPFAM" id="SSF50249">
    <property type="entry name" value="Nucleic acid-binding proteins"/>
    <property type="match status" value="1"/>
</dbReference>
<dbReference type="InterPro" id="IPR050437">
    <property type="entry name" value="Ribos_protein_bS1-like"/>
</dbReference>
<dbReference type="Pfam" id="PF12836">
    <property type="entry name" value="HHH_3"/>
    <property type="match status" value="1"/>
</dbReference>
<dbReference type="FunFam" id="2.40.50.140:FF:000051">
    <property type="entry name" value="RNA-binding transcriptional accessory protein"/>
    <property type="match status" value="1"/>
</dbReference>
<dbReference type="GO" id="GO:0006412">
    <property type="term" value="P:translation"/>
    <property type="evidence" value="ECO:0007669"/>
    <property type="project" value="TreeGrafter"/>
</dbReference>
<name>A0A1I2DE54_9BACI</name>
<dbReference type="CDD" id="cd05685">
    <property type="entry name" value="S1_Tex"/>
    <property type="match status" value="1"/>
</dbReference>
<dbReference type="Gene3D" id="1.10.3500.10">
    <property type="entry name" value="Tex N-terminal region-like"/>
    <property type="match status" value="1"/>
</dbReference>
<organism evidence="2 3">
    <name type="scientific">Alteribacillus iranensis</name>
    <dbReference type="NCBI Taxonomy" id="930128"/>
    <lineage>
        <taxon>Bacteria</taxon>
        <taxon>Bacillati</taxon>
        <taxon>Bacillota</taxon>
        <taxon>Bacilli</taxon>
        <taxon>Bacillales</taxon>
        <taxon>Bacillaceae</taxon>
        <taxon>Alteribacillus</taxon>
    </lineage>
</organism>
<dbReference type="InterPro" id="IPR037027">
    <property type="entry name" value="YqgF/RNaseH-like_dom_sf"/>
</dbReference>
<dbReference type="STRING" id="930128.SAMN05192532_10415"/>
<dbReference type="SMART" id="SM00316">
    <property type="entry name" value="S1"/>
    <property type="match status" value="1"/>
</dbReference>
<dbReference type="InterPro" id="IPR032639">
    <property type="entry name" value="Tex_YqgF"/>
</dbReference>
<dbReference type="Pfam" id="PF00575">
    <property type="entry name" value="S1"/>
    <property type="match status" value="1"/>
</dbReference>
<accession>A0A1I2DE54</accession>
<protein>
    <recommendedName>
        <fullName evidence="1">S1 motif domain-containing protein</fullName>
    </recommendedName>
</protein>
<dbReference type="GO" id="GO:0003735">
    <property type="term" value="F:structural constituent of ribosome"/>
    <property type="evidence" value="ECO:0007669"/>
    <property type="project" value="TreeGrafter"/>
</dbReference>
<dbReference type="InterPro" id="IPR012337">
    <property type="entry name" value="RNaseH-like_sf"/>
</dbReference>
<dbReference type="InterPro" id="IPR041692">
    <property type="entry name" value="HHH_9"/>
</dbReference>
<keyword evidence="3" id="KW-1185">Reference proteome</keyword>
<dbReference type="Pfam" id="PF16921">
    <property type="entry name" value="Tex_YqgF"/>
    <property type="match status" value="1"/>
</dbReference>
<reference evidence="2 3" key="1">
    <citation type="submission" date="2016-10" db="EMBL/GenBank/DDBJ databases">
        <authorList>
            <person name="de Groot N.N."/>
        </authorList>
    </citation>
    <scope>NUCLEOTIDE SEQUENCE [LARGE SCALE GENOMIC DNA]</scope>
    <source>
        <strain evidence="2 3">DSM 23995</strain>
    </source>
</reference>
<dbReference type="Gene3D" id="2.40.50.140">
    <property type="entry name" value="Nucleic acid-binding proteins"/>
    <property type="match status" value="1"/>
</dbReference>
<dbReference type="Pfam" id="PF17674">
    <property type="entry name" value="HHH_9"/>
    <property type="match status" value="1"/>
</dbReference>
<dbReference type="InterPro" id="IPR012340">
    <property type="entry name" value="NA-bd_OB-fold"/>
</dbReference>
<dbReference type="OrthoDB" id="9804714at2"/>
<dbReference type="Pfam" id="PF22706">
    <property type="entry name" value="Tex_central_region"/>
    <property type="match status" value="1"/>
</dbReference>
<dbReference type="InterPro" id="IPR010994">
    <property type="entry name" value="RuvA_2-like"/>
</dbReference>
<dbReference type="AlphaFoldDB" id="A0A1I2DE54"/>
<dbReference type="InterPro" id="IPR023323">
    <property type="entry name" value="Tex-like_dom_sf"/>
</dbReference>
<dbReference type="Pfam" id="PF09371">
    <property type="entry name" value="Tex_N"/>
    <property type="match status" value="1"/>
</dbReference>
<dbReference type="InterPro" id="IPR023319">
    <property type="entry name" value="Tex-like_HTH_dom_sf"/>
</dbReference>
<dbReference type="SUPFAM" id="SSF158832">
    <property type="entry name" value="Tex N-terminal region-like"/>
    <property type="match status" value="1"/>
</dbReference>
<proteinExistence type="predicted"/>
<dbReference type="RefSeq" id="WP_091661037.1">
    <property type="nucleotide sequence ID" value="NZ_FONT01000004.1"/>
</dbReference>
<dbReference type="PANTHER" id="PTHR10724:SF10">
    <property type="entry name" value="S1 RNA-BINDING DOMAIN-CONTAINING PROTEIN 1"/>
    <property type="match status" value="1"/>
</dbReference>
<dbReference type="PROSITE" id="PS50126">
    <property type="entry name" value="S1"/>
    <property type="match status" value="1"/>
</dbReference>
<dbReference type="InterPro" id="IPR003029">
    <property type="entry name" value="S1_domain"/>
</dbReference>
<dbReference type="EMBL" id="FONT01000004">
    <property type="protein sequence ID" value="SFE78787.1"/>
    <property type="molecule type" value="Genomic_DNA"/>
</dbReference>
<dbReference type="InterPro" id="IPR006641">
    <property type="entry name" value="YqgF/RNaseH-like_dom"/>
</dbReference>
<evidence type="ECO:0000259" key="1">
    <source>
        <dbReference type="PROSITE" id="PS50126"/>
    </source>
</evidence>
<dbReference type="FunFam" id="3.30.420.140:FF:000001">
    <property type="entry name" value="RNA-binding transcriptional accessory protein"/>
    <property type="match status" value="1"/>
</dbReference>
<dbReference type="GO" id="GO:0005737">
    <property type="term" value="C:cytoplasm"/>
    <property type="evidence" value="ECO:0007669"/>
    <property type="project" value="UniProtKB-ARBA"/>
</dbReference>
<gene>
    <name evidence="2" type="ORF">SAMN05192532_10415</name>
</gene>
<dbReference type="InterPro" id="IPR044146">
    <property type="entry name" value="S1_Tex"/>
</dbReference>
<sequence length="729" mass="81798">MDTLEIQSDHTLISKISKESNVGKNHVKNIIEMLEDGNTVPFIARYRKENSGGADEVQIRTVQEAYEYGKQLNQRKQEVFRLIEEQGKLTKELSVSIKNATKLQEVEDLYRPYRQKRRTRATKAKEKGLEPLAEFIFSQPIEANIGAEAKKYINEDQEVASEDDAIQGALDIIAEQIADEPTIRQNIRTMTYQSGAITSMAKKDAEDPQQVYEMYYEYEEALRQIPSHRVLAMNRGEKENVLKISIETKEDKIHSFLEKQIIERYESPSVPFLKSAYEDGYKRLIAPAVERELRKELTEKAEAQAITIFSENLKNLLLQPPVRGKIVLGLDPAYRTGCKMAVVDEAGKLLHINVMYPVPPRNEVDKSTKLVKDTVAMYNVDIIVIGNGTASRETESFIADVIPELERDVSYLIVNEAGASVYSASPLGREEFPDLEVEERSAASIARRFQDPLAELVKIDPKSVGVGQYQHDVSQAKLNESLKFVVETAVNQVGVDVNSASSSLLQYVSGLSKSVANNIVRTRNENGAYRNRKELQDVPRLGSKTYEQAVGFLRIQGGEEPLDRTAIHPESYNTAYQLLSWIGAEAAEAGTPHIKEKLDNLNIEQTAQQLGVGSLTLTDIVEDLKKPNRDPRDELPLPLLKKGVVAMEDLERGMELQGTVRNVVDFGAFVDIGVKQDGLVHVSKLATRYIKHPMEVVSVGDIVTVWVEEVSVEKGRISLTMVEPERQKS</sequence>
<dbReference type="InterPro" id="IPR055179">
    <property type="entry name" value="Tex-like_central_region"/>
</dbReference>
<feature type="domain" description="S1 motif" evidence="1">
    <location>
        <begin position="653"/>
        <end position="722"/>
    </location>
</feature>
<dbReference type="GO" id="GO:0003729">
    <property type="term" value="F:mRNA binding"/>
    <property type="evidence" value="ECO:0007669"/>
    <property type="project" value="UniProtKB-ARBA"/>
</dbReference>